<name>A0ABQ1K3J7_9BURK</name>
<keyword evidence="3" id="KW-1185">Reference proteome</keyword>
<accession>A0ABQ1K3J7</accession>
<feature type="chain" id="PRO_5047521472" evidence="1">
    <location>
        <begin position="27"/>
        <end position="165"/>
    </location>
</feature>
<sequence>MPGRQGAVKRAILLALAALSHLSAGAADVIVPHLAGTWGSAASLHAGTAGQTELHLQPDGFGLMAGSTPASQRIDGGAADKPAPRAVIGFPVRATGDGDMLTLQPFLPGGGRQAAKMARIAIACVHAATEAVLTCTGPDGVATAMRRRSATVPSEAAAQIEAARR</sequence>
<evidence type="ECO:0000313" key="3">
    <source>
        <dbReference type="Proteomes" id="UP000622638"/>
    </source>
</evidence>
<keyword evidence="1" id="KW-0732">Signal</keyword>
<protein>
    <submittedName>
        <fullName evidence="2">Uncharacterized protein</fullName>
    </submittedName>
</protein>
<proteinExistence type="predicted"/>
<organism evidence="2 3">
    <name type="scientific">Pseudoduganella buxea</name>
    <dbReference type="NCBI Taxonomy" id="1949069"/>
    <lineage>
        <taxon>Bacteria</taxon>
        <taxon>Pseudomonadati</taxon>
        <taxon>Pseudomonadota</taxon>
        <taxon>Betaproteobacteria</taxon>
        <taxon>Burkholderiales</taxon>
        <taxon>Oxalobacteraceae</taxon>
        <taxon>Telluria group</taxon>
        <taxon>Pseudoduganella</taxon>
    </lineage>
</organism>
<gene>
    <name evidence="2" type="ORF">GCM10011572_02620</name>
</gene>
<feature type="signal peptide" evidence="1">
    <location>
        <begin position="1"/>
        <end position="26"/>
    </location>
</feature>
<reference evidence="3" key="1">
    <citation type="journal article" date="2019" name="Int. J. Syst. Evol. Microbiol.">
        <title>The Global Catalogue of Microorganisms (GCM) 10K type strain sequencing project: providing services to taxonomists for standard genome sequencing and annotation.</title>
        <authorList>
            <consortium name="The Broad Institute Genomics Platform"/>
            <consortium name="The Broad Institute Genome Sequencing Center for Infectious Disease"/>
            <person name="Wu L."/>
            <person name="Ma J."/>
        </authorList>
    </citation>
    <scope>NUCLEOTIDE SEQUENCE [LARGE SCALE GENOMIC DNA]</scope>
    <source>
        <strain evidence="3">CGMCC 1.15931</strain>
    </source>
</reference>
<evidence type="ECO:0000313" key="2">
    <source>
        <dbReference type="EMBL" id="GGB84163.1"/>
    </source>
</evidence>
<dbReference type="EMBL" id="BMKG01000001">
    <property type="protein sequence ID" value="GGB84163.1"/>
    <property type="molecule type" value="Genomic_DNA"/>
</dbReference>
<dbReference type="Proteomes" id="UP000622638">
    <property type="component" value="Unassembled WGS sequence"/>
</dbReference>
<comment type="caution">
    <text evidence="2">The sequence shown here is derived from an EMBL/GenBank/DDBJ whole genome shotgun (WGS) entry which is preliminary data.</text>
</comment>
<dbReference type="RefSeq" id="WP_188915859.1">
    <property type="nucleotide sequence ID" value="NZ_BMKG01000001.1"/>
</dbReference>
<evidence type="ECO:0000256" key="1">
    <source>
        <dbReference type="SAM" id="SignalP"/>
    </source>
</evidence>